<evidence type="ECO:0000256" key="1">
    <source>
        <dbReference type="SAM" id="MobiDB-lite"/>
    </source>
</evidence>
<proteinExistence type="predicted"/>
<feature type="non-terminal residue" evidence="2">
    <location>
        <position position="1"/>
    </location>
</feature>
<sequence>SRVDGLLDSIVGKAVTPGTVGEALRHAYPPEDVAGMVNAIIDTQKPAAKQFLIHEGLPALAAIGSKDVAKNARGGKSQLADAIGNMPRGADGIQSVITALAKPGKGSGVGDLIQYLPLIKEFMGSQSTGPENGPSHQAPAGNYHVGGKLGGN</sequence>
<accession>X1W2W3</accession>
<gene>
    <name evidence="2" type="ORF">S12H4_56084</name>
</gene>
<organism evidence="2">
    <name type="scientific">marine sediment metagenome</name>
    <dbReference type="NCBI Taxonomy" id="412755"/>
    <lineage>
        <taxon>unclassified sequences</taxon>
        <taxon>metagenomes</taxon>
        <taxon>ecological metagenomes</taxon>
    </lineage>
</organism>
<name>X1W2W3_9ZZZZ</name>
<dbReference type="EMBL" id="BARW01036061">
    <property type="protein sequence ID" value="GAJ24405.1"/>
    <property type="molecule type" value="Genomic_DNA"/>
</dbReference>
<reference evidence="2" key="1">
    <citation type="journal article" date="2014" name="Front. Microbiol.">
        <title>High frequency of phylogenetically diverse reductive dehalogenase-homologous genes in deep subseafloor sedimentary metagenomes.</title>
        <authorList>
            <person name="Kawai M."/>
            <person name="Futagami T."/>
            <person name="Toyoda A."/>
            <person name="Takaki Y."/>
            <person name="Nishi S."/>
            <person name="Hori S."/>
            <person name="Arai W."/>
            <person name="Tsubouchi T."/>
            <person name="Morono Y."/>
            <person name="Uchiyama I."/>
            <person name="Ito T."/>
            <person name="Fujiyama A."/>
            <person name="Inagaki F."/>
            <person name="Takami H."/>
        </authorList>
    </citation>
    <scope>NUCLEOTIDE SEQUENCE</scope>
    <source>
        <strain evidence="2">Expedition CK06-06</strain>
    </source>
</reference>
<comment type="caution">
    <text evidence="2">The sequence shown here is derived from an EMBL/GenBank/DDBJ whole genome shotgun (WGS) entry which is preliminary data.</text>
</comment>
<evidence type="ECO:0000313" key="2">
    <source>
        <dbReference type="EMBL" id="GAJ24405.1"/>
    </source>
</evidence>
<feature type="region of interest" description="Disordered" evidence="1">
    <location>
        <begin position="125"/>
        <end position="152"/>
    </location>
</feature>
<protein>
    <submittedName>
        <fullName evidence="2">Uncharacterized protein</fullName>
    </submittedName>
</protein>
<dbReference type="AlphaFoldDB" id="X1W2W3"/>